<name>A0A191ZVW5_9RALS</name>
<evidence type="ECO:0000313" key="2">
    <source>
        <dbReference type="Proteomes" id="UP000078572"/>
    </source>
</evidence>
<organism evidence="1 2">
    <name type="scientific">Ralstonia insidiosa</name>
    <dbReference type="NCBI Taxonomy" id="190721"/>
    <lineage>
        <taxon>Bacteria</taxon>
        <taxon>Pseudomonadati</taxon>
        <taxon>Pseudomonadota</taxon>
        <taxon>Betaproteobacteria</taxon>
        <taxon>Burkholderiales</taxon>
        <taxon>Burkholderiaceae</taxon>
        <taxon>Ralstonia</taxon>
    </lineage>
</organism>
<protein>
    <submittedName>
        <fullName evidence="1">Uncharacterized protein</fullName>
    </submittedName>
</protein>
<dbReference type="AlphaFoldDB" id="A0A191ZVW5"/>
<dbReference type="EMBL" id="CP016022">
    <property type="protein sequence ID" value="ANJ72226.1"/>
    <property type="molecule type" value="Genomic_DNA"/>
</dbReference>
<sequence length="113" mass="12862">MDIIEQYNKEALEELKERLAAGYSGKSLRAIFRTHLVFWETEIKPFCVGDEYYKKIQDILSRAGHEVTASHIGFNLSQAAKDIGFDRKTKKLDGRKAGLRKMRAGLKEGGENE</sequence>
<proteinExistence type="predicted"/>
<dbReference type="GeneID" id="61525768"/>
<evidence type="ECO:0000313" key="1">
    <source>
        <dbReference type="EMBL" id="ANJ72226.1"/>
    </source>
</evidence>
<keyword evidence="2" id="KW-1185">Reference proteome</keyword>
<dbReference type="Proteomes" id="UP000078572">
    <property type="component" value="Chromosome 1"/>
</dbReference>
<accession>A0A191ZVW5</accession>
<dbReference type="RefSeq" id="WP_064802988.1">
    <property type="nucleotide sequence ID" value="NZ_CP016022.1"/>
</dbReference>
<gene>
    <name evidence="1" type="ORF">A9Y76_07005</name>
</gene>
<reference evidence="2" key="1">
    <citation type="submission" date="2016-06" db="EMBL/GenBank/DDBJ databases">
        <authorList>
            <person name="Xu Y."/>
            <person name="Nagy A."/>
            <person name="Yan X."/>
            <person name="Kim S.W."/>
            <person name="Haley B."/>
            <person name="Liu N.T."/>
            <person name="Nou X."/>
        </authorList>
    </citation>
    <scope>NUCLEOTIDE SEQUENCE [LARGE SCALE GENOMIC DNA]</scope>
    <source>
        <strain evidence="2">ATCC 49129</strain>
    </source>
</reference>